<evidence type="ECO:0000259" key="4">
    <source>
        <dbReference type="Pfam" id="PF00294"/>
    </source>
</evidence>
<dbReference type="InterPro" id="IPR002173">
    <property type="entry name" value="Carboh/pur_kinase_PfkB_CS"/>
</dbReference>
<dbReference type="EMBL" id="JACEGQ020000001">
    <property type="protein sequence ID" value="KAH8520232.1"/>
    <property type="molecule type" value="Genomic_DNA"/>
</dbReference>
<evidence type="ECO:0000256" key="2">
    <source>
        <dbReference type="ARBA" id="ARBA00022679"/>
    </source>
</evidence>
<evidence type="ECO:0000256" key="3">
    <source>
        <dbReference type="ARBA" id="ARBA00022777"/>
    </source>
</evidence>
<keyword evidence="6" id="KW-1185">Reference proteome</keyword>
<keyword evidence="2" id="KW-0808">Transferase</keyword>
<dbReference type="PANTHER" id="PTHR43085">
    <property type="entry name" value="HEXOKINASE FAMILY MEMBER"/>
    <property type="match status" value="1"/>
</dbReference>
<dbReference type="InterPro" id="IPR050306">
    <property type="entry name" value="PfkB_Carbo_kinase"/>
</dbReference>
<feature type="domain" description="Carbohydrate kinase PfkB" evidence="4">
    <location>
        <begin position="139"/>
        <end position="250"/>
    </location>
</feature>
<dbReference type="InterPro" id="IPR011611">
    <property type="entry name" value="PfkB_dom"/>
</dbReference>
<comment type="similarity">
    <text evidence="1">Belongs to the carbohydrate kinase PfkB family.</text>
</comment>
<evidence type="ECO:0000256" key="1">
    <source>
        <dbReference type="ARBA" id="ARBA00010688"/>
    </source>
</evidence>
<evidence type="ECO:0000313" key="6">
    <source>
        <dbReference type="Proteomes" id="UP000807159"/>
    </source>
</evidence>
<gene>
    <name evidence="5" type="ORF">H0E87_001627</name>
</gene>
<organism evidence="5 6">
    <name type="scientific">Populus deltoides</name>
    <name type="common">Eastern poplar</name>
    <name type="synonym">Eastern cottonwood</name>
    <dbReference type="NCBI Taxonomy" id="3696"/>
    <lineage>
        <taxon>Eukaryota</taxon>
        <taxon>Viridiplantae</taxon>
        <taxon>Streptophyta</taxon>
        <taxon>Embryophyta</taxon>
        <taxon>Tracheophyta</taxon>
        <taxon>Spermatophyta</taxon>
        <taxon>Magnoliopsida</taxon>
        <taxon>eudicotyledons</taxon>
        <taxon>Gunneridae</taxon>
        <taxon>Pentapetalae</taxon>
        <taxon>rosids</taxon>
        <taxon>fabids</taxon>
        <taxon>Malpighiales</taxon>
        <taxon>Salicaceae</taxon>
        <taxon>Saliceae</taxon>
        <taxon>Populus</taxon>
    </lineage>
</organism>
<dbReference type="SUPFAM" id="SSF53613">
    <property type="entry name" value="Ribokinase-like"/>
    <property type="match status" value="1"/>
</dbReference>
<dbReference type="InterPro" id="IPR029056">
    <property type="entry name" value="Ribokinase-like"/>
</dbReference>
<sequence length="351" mass="38870">MVTAAESAARKSQQQSRVLIVGNYCHDVLIQNNAVKAVSLGGAASFISNVFNGLSVSCNLVSKVGEDFKYPVSYTPIVIPTLKTTVFHSYFDPGLHGNDHQDRILKRVCACDPIRPSDLPDTRFKYGMGVGVGGEILPETLERMIEICDVVFADIQALIRASSEEAVFMDVEEVRKWCCVVVTNGKHGCKVYWKDGELGISPFLANQEDPTGAGDSFFGGFVAGLVQGLAVPDAALLGNLFGSLSVEQVGLPKFDTRLLQRVKDEVQRRKMQCLLHERSDDELKFSRPEGHEQFHTFLLAARLITPCSIEEHQWNSPSSTMETEQTAVPHYTKQPKLLANPMYEEPIHRVE</sequence>
<comment type="caution">
    <text evidence="5">The sequence shown here is derived from an EMBL/GenBank/DDBJ whole genome shotgun (WGS) entry which is preliminary data.</text>
</comment>
<dbReference type="AlphaFoldDB" id="A0A8T2ZTX7"/>
<keyword evidence="3" id="KW-0418">Kinase</keyword>
<dbReference type="Pfam" id="PF00294">
    <property type="entry name" value="PfkB"/>
    <property type="match status" value="1"/>
</dbReference>
<dbReference type="GO" id="GO:0010264">
    <property type="term" value="P:myo-inositol hexakisphosphate biosynthetic process"/>
    <property type="evidence" value="ECO:0007669"/>
    <property type="project" value="TreeGrafter"/>
</dbReference>
<reference evidence="5" key="1">
    <citation type="journal article" date="2021" name="J. Hered.">
        <title>Genome Assembly of Salicaceae Populus deltoides (Eastern Cottonwood) I-69 Based on Nanopore Sequencing and Hi-C Technologies.</title>
        <authorList>
            <person name="Bai S."/>
            <person name="Wu H."/>
            <person name="Zhang J."/>
            <person name="Pan Z."/>
            <person name="Zhao W."/>
            <person name="Li Z."/>
            <person name="Tong C."/>
        </authorList>
    </citation>
    <scope>NUCLEOTIDE SEQUENCE</scope>
    <source>
        <tissue evidence="5">Leaf</tissue>
    </source>
</reference>
<proteinExistence type="inferred from homology"/>
<evidence type="ECO:0000313" key="5">
    <source>
        <dbReference type="EMBL" id="KAH8520232.1"/>
    </source>
</evidence>
<dbReference type="PROSITE" id="PS00584">
    <property type="entry name" value="PFKB_KINASES_2"/>
    <property type="match status" value="1"/>
</dbReference>
<dbReference type="PANTHER" id="PTHR43085:SF13">
    <property type="entry name" value="INOSITOL 3-KINASE"/>
    <property type="match status" value="1"/>
</dbReference>
<dbReference type="Gene3D" id="3.40.1190.20">
    <property type="match status" value="2"/>
</dbReference>
<protein>
    <recommendedName>
        <fullName evidence="4">Carbohydrate kinase PfkB domain-containing protein</fullName>
    </recommendedName>
</protein>
<name>A0A8T2ZTX7_POPDE</name>
<accession>A0A8T2ZTX7</accession>
<dbReference type="Proteomes" id="UP000807159">
    <property type="component" value="Chromosome 1"/>
</dbReference>
<dbReference type="GO" id="GO:0016301">
    <property type="term" value="F:kinase activity"/>
    <property type="evidence" value="ECO:0007669"/>
    <property type="project" value="UniProtKB-KW"/>
</dbReference>